<dbReference type="InterPro" id="IPR010172">
    <property type="entry name" value="CRISPR-assoc_prot_TM1791"/>
</dbReference>
<sequence>MSPENLSLFWNKLAFRSLNVNSPNLPFEMLKKVQEIKTKDFIMEANQRRDELLRRTNVVFDVVMRLKGRLLVGVGNASIIEVGMTFSRNYGFPIIPSSSLKGCFSMYLREIAGYDKKKIKDLFGEDVSGDDHIQGRLVFLDAIPVENVTFSLDIVNNHFVPYYSRESPPPNDWYNPVPVVYIVVEGGRFRFTVIEEGGLSVEEKTELQKHFIEMLKWHGLGAKTNYGYGRFEPLDVPKLVREDPSNRFDLRVD</sequence>
<protein>
    <submittedName>
        <fullName evidence="3">CRISPR-associated protein Cmr6</fullName>
    </submittedName>
</protein>
<dbReference type="Proteomes" id="UP000077469">
    <property type="component" value="Chromosome"/>
</dbReference>
<proteinExistence type="predicted"/>
<reference evidence="3 4" key="1">
    <citation type="submission" date="2014-01" db="EMBL/GenBank/DDBJ databases">
        <title>Genome sequencing of Thermotog hypogea.</title>
        <authorList>
            <person name="Zhang X."/>
            <person name="Alvare G."/>
            <person name="Fristensky B."/>
            <person name="Chen L."/>
            <person name="Suen T."/>
            <person name="Chen Q."/>
            <person name="Ma K."/>
        </authorList>
    </citation>
    <scope>NUCLEOTIDE SEQUENCE [LARGE SCALE GENOMIC DNA]</scope>
    <source>
        <strain evidence="3 4">DSM 11164</strain>
    </source>
</reference>
<dbReference type="NCBIfam" id="TIGR01898">
    <property type="entry name" value="cas_TM1791_cmr6"/>
    <property type="match status" value="1"/>
</dbReference>
<name>A0A0X1KRB2_9THEM</name>
<dbReference type="RefSeq" id="WP_051368704.1">
    <property type="nucleotide sequence ID" value="NC_022795.1"/>
</dbReference>
<dbReference type="PANTHER" id="PTHR39965">
    <property type="entry name" value="CRISPR SYSTEM CMR SUBUNIT CMR6"/>
    <property type="match status" value="1"/>
</dbReference>
<dbReference type="PATRIC" id="fig|1123384.7.peg.1073"/>
<dbReference type="OrthoDB" id="9813956at2"/>
<organism evidence="3 4">
    <name type="scientific">Pseudothermotoga hypogea DSM 11164 = NBRC 106472</name>
    <dbReference type="NCBI Taxonomy" id="1123384"/>
    <lineage>
        <taxon>Bacteria</taxon>
        <taxon>Thermotogati</taxon>
        <taxon>Thermotogota</taxon>
        <taxon>Thermotogae</taxon>
        <taxon>Thermotogales</taxon>
        <taxon>Thermotogaceae</taxon>
        <taxon>Pseudothermotoga</taxon>
    </lineage>
</organism>
<dbReference type="PaxDb" id="1123384-AJ81_05420"/>
<evidence type="ECO:0000256" key="1">
    <source>
        <dbReference type="ARBA" id="ARBA00023118"/>
    </source>
</evidence>
<dbReference type="KEGG" id="phy:AJ81_05420"/>
<evidence type="ECO:0000313" key="4">
    <source>
        <dbReference type="Proteomes" id="UP000077469"/>
    </source>
</evidence>
<evidence type="ECO:0000259" key="2">
    <source>
        <dbReference type="Pfam" id="PF03787"/>
    </source>
</evidence>
<evidence type="ECO:0000313" key="3">
    <source>
        <dbReference type="EMBL" id="AJC73730.1"/>
    </source>
</evidence>
<dbReference type="GO" id="GO:0051607">
    <property type="term" value="P:defense response to virus"/>
    <property type="evidence" value="ECO:0007669"/>
    <property type="project" value="UniProtKB-KW"/>
</dbReference>
<dbReference type="PANTHER" id="PTHR39965:SF1">
    <property type="entry name" value="CRISPR SYSTEM CMR SUBUNIT CMR6"/>
    <property type="match status" value="1"/>
</dbReference>
<dbReference type="InterPro" id="IPR005537">
    <property type="entry name" value="RAMP_III_fam"/>
</dbReference>
<keyword evidence="1" id="KW-0051">Antiviral defense</keyword>
<dbReference type="AlphaFoldDB" id="A0A0X1KRB2"/>
<feature type="domain" description="CRISPR type III-associated protein" evidence="2">
    <location>
        <begin position="66"/>
        <end position="232"/>
    </location>
</feature>
<keyword evidence="4" id="KW-1185">Reference proteome</keyword>
<gene>
    <name evidence="3" type="ORF">AJ81_05420</name>
</gene>
<dbReference type="Pfam" id="PF03787">
    <property type="entry name" value="RAMPs"/>
    <property type="match status" value="1"/>
</dbReference>
<accession>A0A0X1KRB2</accession>
<dbReference type="STRING" id="1123384.AJ81_05420"/>
<dbReference type="EMBL" id="CP007141">
    <property type="protein sequence ID" value="AJC73730.1"/>
    <property type="molecule type" value="Genomic_DNA"/>
</dbReference>